<dbReference type="AlphaFoldDB" id="A0A2N9X863"/>
<evidence type="ECO:0000313" key="3">
    <source>
        <dbReference type="Proteomes" id="UP000230202"/>
    </source>
</evidence>
<gene>
    <name evidence="2" type="ORF">BHC54_02590</name>
</gene>
<feature type="transmembrane region" description="Helical" evidence="1">
    <location>
        <begin position="39"/>
        <end position="57"/>
    </location>
</feature>
<evidence type="ECO:0000256" key="1">
    <source>
        <dbReference type="SAM" id="Phobius"/>
    </source>
</evidence>
<evidence type="ECO:0008006" key="4">
    <source>
        <dbReference type="Google" id="ProtNLM"/>
    </source>
</evidence>
<dbReference type="EMBL" id="MEIL01000019">
    <property type="protein sequence ID" value="PIT40551.1"/>
    <property type="molecule type" value="Genomic_DNA"/>
</dbReference>
<dbReference type="Pfam" id="PF07254">
    <property type="entry name" value="Cpta_toxin"/>
    <property type="match status" value="1"/>
</dbReference>
<organism evidence="2 3">
    <name type="scientific">Snodgrassella alvi</name>
    <dbReference type="NCBI Taxonomy" id="1196083"/>
    <lineage>
        <taxon>Bacteria</taxon>
        <taxon>Pseudomonadati</taxon>
        <taxon>Pseudomonadota</taxon>
        <taxon>Betaproteobacteria</taxon>
        <taxon>Neisseriales</taxon>
        <taxon>Neisseriaceae</taxon>
        <taxon>Snodgrassella</taxon>
    </lineage>
</organism>
<keyword evidence="3" id="KW-1185">Reference proteome</keyword>
<keyword evidence="1" id="KW-1133">Transmembrane helix</keyword>
<keyword evidence="1" id="KW-0472">Membrane</keyword>
<protein>
    <recommendedName>
        <fullName evidence="4">Toxin CptA</fullName>
    </recommendedName>
</protein>
<comment type="caution">
    <text evidence="2">The sequence shown here is derived from an EMBL/GenBank/DDBJ whole genome shotgun (WGS) entry which is preliminary data.</text>
</comment>
<sequence>MQACVVRVRPSLKAQFLALIMHGLALAAVLLYSTGWQRALFLLVWVLSVLWAGYGLLHTRIKRIEINGQEQASLILTSRKGAVPAVLSTDSVIRARLMALRWQTAKGSMYQLLLPDMTDAPSWRRLQVWARWCQPHTAQVAEPQSILYKVIHWLRLRMNN</sequence>
<reference evidence="2" key="1">
    <citation type="journal article" date="2017" name="MBio">
        <title>Type VI secretion-mediated competition in the bee gut microbiome.</title>
        <authorList>
            <person name="Steele M.I."/>
            <person name="Kwong W.K."/>
            <person name="Powell J.E."/>
            <person name="Whiteley M."/>
            <person name="Moran N.A."/>
        </authorList>
    </citation>
    <scope>NUCLEOTIDE SEQUENCE [LARGE SCALE GENOMIC DNA]</scope>
    <source>
        <strain evidence="2">WkB273</strain>
    </source>
</reference>
<proteinExistence type="predicted"/>
<dbReference type="RefSeq" id="WP_100151683.1">
    <property type="nucleotide sequence ID" value="NZ_MEIL01000019.1"/>
</dbReference>
<accession>A0A2N9X863</accession>
<name>A0A2N9X863_9NEIS</name>
<dbReference type="InterPro" id="IPR009883">
    <property type="entry name" value="YgfX"/>
</dbReference>
<feature type="transmembrane region" description="Helical" evidence="1">
    <location>
        <begin position="12"/>
        <end position="33"/>
    </location>
</feature>
<keyword evidence="1" id="KW-0812">Transmembrane</keyword>
<dbReference type="Proteomes" id="UP000230202">
    <property type="component" value="Unassembled WGS sequence"/>
</dbReference>
<evidence type="ECO:0000313" key="2">
    <source>
        <dbReference type="EMBL" id="PIT40551.1"/>
    </source>
</evidence>